<accession>A0ABQ6GKB7</accession>
<dbReference type="InterPro" id="IPR025672">
    <property type="entry name" value="Sigma_reg_C_dom"/>
</dbReference>
<dbReference type="Pfam" id="PF13791">
    <property type="entry name" value="Sigma_reg_C"/>
    <property type="match status" value="1"/>
</dbReference>
<keyword evidence="1" id="KW-0812">Transmembrane</keyword>
<keyword evidence="1" id="KW-1133">Transmembrane helix</keyword>
<feature type="domain" description="Sigma factor regulator N-terminal" evidence="3">
    <location>
        <begin position="16"/>
        <end position="100"/>
    </location>
</feature>
<dbReference type="EMBL" id="BSSQ01000027">
    <property type="protein sequence ID" value="GLX71142.1"/>
    <property type="molecule type" value="Genomic_DNA"/>
</dbReference>
<evidence type="ECO:0000313" key="4">
    <source>
        <dbReference type="EMBL" id="GLX71142.1"/>
    </source>
</evidence>
<keyword evidence="5" id="KW-1185">Reference proteome</keyword>
<evidence type="ECO:0000259" key="3">
    <source>
        <dbReference type="Pfam" id="PF13800"/>
    </source>
</evidence>
<organism evidence="4 5">
    <name type="scientific">Paenibacillus glycanilyticus</name>
    <dbReference type="NCBI Taxonomy" id="126569"/>
    <lineage>
        <taxon>Bacteria</taxon>
        <taxon>Bacillati</taxon>
        <taxon>Bacillota</taxon>
        <taxon>Bacilli</taxon>
        <taxon>Bacillales</taxon>
        <taxon>Paenibacillaceae</taxon>
        <taxon>Paenibacillus</taxon>
    </lineage>
</organism>
<dbReference type="InterPro" id="IPR029101">
    <property type="entry name" value="Sigma_reg_N"/>
</dbReference>
<dbReference type="RefSeq" id="WP_284241952.1">
    <property type="nucleotide sequence ID" value="NZ_BSSQ01000027.1"/>
</dbReference>
<evidence type="ECO:0000256" key="1">
    <source>
        <dbReference type="SAM" id="Phobius"/>
    </source>
</evidence>
<gene>
    <name evidence="4" type="ORF">MU1_54910</name>
</gene>
<keyword evidence="1" id="KW-0472">Membrane</keyword>
<dbReference type="Pfam" id="PF13800">
    <property type="entry name" value="Sigma_reg_N"/>
    <property type="match status" value="1"/>
</dbReference>
<evidence type="ECO:0000313" key="5">
    <source>
        <dbReference type="Proteomes" id="UP001157114"/>
    </source>
</evidence>
<feature type="domain" description="Sigma factor regulator C-terminal" evidence="2">
    <location>
        <begin position="173"/>
        <end position="325"/>
    </location>
</feature>
<evidence type="ECO:0000259" key="2">
    <source>
        <dbReference type="Pfam" id="PF13791"/>
    </source>
</evidence>
<proteinExistence type="predicted"/>
<feature type="transmembrane region" description="Helical" evidence="1">
    <location>
        <begin position="26"/>
        <end position="47"/>
    </location>
</feature>
<dbReference type="Proteomes" id="UP001157114">
    <property type="component" value="Unassembled WGS sequence"/>
</dbReference>
<reference evidence="4 5" key="1">
    <citation type="submission" date="2023-03" db="EMBL/GenBank/DDBJ databases">
        <title>Draft genome sequence of the bacteria which degrade cell wall of Tricholomamatutake.</title>
        <authorList>
            <person name="Konishi Y."/>
            <person name="Fukuta Y."/>
            <person name="Shirasaka N."/>
        </authorList>
    </citation>
    <scope>NUCLEOTIDE SEQUENCE [LARGE SCALE GENOMIC DNA]</scope>
    <source>
        <strain evidence="5">mu1</strain>
    </source>
</reference>
<comment type="caution">
    <text evidence="4">The sequence shown here is derived from an EMBL/GenBank/DDBJ whole genome shotgun (WGS) entry which is preliminary data.</text>
</comment>
<protein>
    <recommendedName>
        <fullName evidence="6">Sigma factor regulator C-terminal domain-containing protein</fullName>
    </recommendedName>
</protein>
<evidence type="ECO:0008006" key="6">
    <source>
        <dbReference type="Google" id="ProtNLM"/>
    </source>
</evidence>
<sequence length="331" mass="38252">MNDNETIMDESEKLSTLVKKARRRTIWRNAGISFGITLFILVIGWFINLQLQYKSSETSQRDIEMLKEISGPNQYLYSTTVNYGFLRGTLEYRTYKMIEGIPVIGDEENYEFSSWGTFSRYSNNSPLSVSDPGMNVEGFDYMRAYNPYSGEREMAFYLPNVKYVNYLNELPQLNDMNGQKLVELGISFDTNYTVEQIKAMLPNGVHPVWYWVDTYSNMQQYLAHKSPDGKVINPSPDSERYVYGFANNLENGNASEEKFLSNLEVGLHSNRKYKQEYERIYDYLRKDKEKPDVNDVRVIGVVVTGTADSLKMLQEKKYVKAAVLGAVVDKY</sequence>
<name>A0ABQ6GKB7_9BACL</name>